<accession>A0A4Y7KNL1</accession>
<dbReference type="InterPro" id="IPR032675">
    <property type="entry name" value="LRR_dom_sf"/>
</dbReference>
<evidence type="ECO:0000256" key="10">
    <source>
        <dbReference type="ARBA" id="ARBA00023170"/>
    </source>
</evidence>
<dbReference type="AlphaFoldDB" id="A0A4Y7KNL1"/>
<evidence type="ECO:0008006" key="14">
    <source>
        <dbReference type="Google" id="ProtNLM"/>
    </source>
</evidence>
<name>A0A4Y7KNL1_PAPSO</name>
<dbReference type="Gene3D" id="3.80.10.10">
    <property type="entry name" value="Ribonuclease Inhibitor"/>
    <property type="match status" value="1"/>
</dbReference>
<dbReference type="EMBL" id="CM010722">
    <property type="protein sequence ID" value="RZC73475.1"/>
    <property type="molecule type" value="Genomic_DNA"/>
</dbReference>
<proteinExistence type="inferred from homology"/>
<keyword evidence="9" id="KW-0472">Membrane</keyword>
<dbReference type="STRING" id="3469.A0A4Y7KNL1"/>
<dbReference type="PANTHER" id="PTHR48052">
    <property type="entry name" value="UNNAMED PRODUCT"/>
    <property type="match status" value="1"/>
</dbReference>
<gene>
    <name evidence="12" type="ORF">C5167_048954</name>
</gene>
<evidence type="ECO:0000256" key="8">
    <source>
        <dbReference type="ARBA" id="ARBA00022989"/>
    </source>
</evidence>
<dbReference type="Pfam" id="PF00560">
    <property type="entry name" value="LRR_1"/>
    <property type="match status" value="1"/>
</dbReference>
<keyword evidence="5" id="KW-0812">Transmembrane</keyword>
<sequence length="152" mass="17400">MSTTRYIRGVFSLYFSILLFVSFISVAFSQLSSNQRDTMIKLSNSVNNKKYHRTKSLFMDGSRLQLWKLKRLDFSQNRLSGVLPKFTEFSSLVSLDLSMNNLSGNLDGLIGKFKVLEKLQLSKNSFGGDIPDELYSFQNLTSIDLSNNRIYL</sequence>
<evidence type="ECO:0000313" key="12">
    <source>
        <dbReference type="EMBL" id="RZC73475.1"/>
    </source>
</evidence>
<comment type="subcellular location">
    <subcellularLocation>
        <location evidence="1">Cell membrane</location>
        <topology evidence="1">Single-pass type I membrane protein</topology>
    </subcellularLocation>
</comment>
<evidence type="ECO:0000256" key="4">
    <source>
        <dbReference type="ARBA" id="ARBA00022614"/>
    </source>
</evidence>
<keyword evidence="10" id="KW-0675">Receptor</keyword>
<keyword evidence="3" id="KW-1003">Cell membrane</keyword>
<dbReference type="SUPFAM" id="SSF52058">
    <property type="entry name" value="L domain-like"/>
    <property type="match status" value="1"/>
</dbReference>
<keyword evidence="6" id="KW-0732">Signal</keyword>
<comment type="similarity">
    <text evidence="2">Belongs to the RLP family.</text>
</comment>
<dbReference type="GO" id="GO:0005886">
    <property type="term" value="C:plasma membrane"/>
    <property type="evidence" value="ECO:0007669"/>
    <property type="project" value="UniProtKB-SubCell"/>
</dbReference>
<keyword evidence="4" id="KW-0433">Leucine-rich repeat</keyword>
<evidence type="ECO:0000256" key="9">
    <source>
        <dbReference type="ARBA" id="ARBA00023136"/>
    </source>
</evidence>
<keyword evidence="8" id="KW-1133">Transmembrane helix</keyword>
<evidence type="ECO:0000256" key="6">
    <source>
        <dbReference type="ARBA" id="ARBA00022729"/>
    </source>
</evidence>
<evidence type="ECO:0000256" key="7">
    <source>
        <dbReference type="ARBA" id="ARBA00022737"/>
    </source>
</evidence>
<evidence type="ECO:0000313" key="13">
    <source>
        <dbReference type="Proteomes" id="UP000316621"/>
    </source>
</evidence>
<evidence type="ECO:0000256" key="3">
    <source>
        <dbReference type="ARBA" id="ARBA00022475"/>
    </source>
</evidence>
<keyword evidence="11" id="KW-0325">Glycoprotein</keyword>
<evidence type="ECO:0000256" key="1">
    <source>
        <dbReference type="ARBA" id="ARBA00004251"/>
    </source>
</evidence>
<protein>
    <recommendedName>
        <fullName evidence="14">Leucine-rich repeat-containing N-terminal plant-type domain-containing protein</fullName>
    </recommendedName>
</protein>
<dbReference type="PRINTS" id="PR00019">
    <property type="entry name" value="LEURICHRPT"/>
</dbReference>
<keyword evidence="7" id="KW-0677">Repeat</keyword>
<dbReference type="FunFam" id="3.80.10.10:FF:000041">
    <property type="entry name" value="LRR receptor-like serine/threonine-protein kinase ERECTA"/>
    <property type="match status" value="1"/>
</dbReference>
<keyword evidence="13" id="KW-1185">Reference proteome</keyword>
<evidence type="ECO:0000256" key="2">
    <source>
        <dbReference type="ARBA" id="ARBA00009592"/>
    </source>
</evidence>
<dbReference type="PANTHER" id="PTHR48052:SF8">
    <property type="entry name" value="LRR RECEPTOR-LIKE SERINE_THREONINE-PROTEIN KINASE FLS2"/>
    <property type="match status" value="1"/>
</dbReference>
<dbReference type="Pfam" id="PF13855">
    <property type="entry name" value="LRR_8"/>
    <property type="match status" value="1"/>
</dbReference>
<organism evidence="12 13">
    <name type="scientific">Papaver somniferum</name>
    <name type="common">Opium poppy</name>
    <dbReference type="NCBI Taxonomy" id="3469"/>
    <lineage>
        <taxon>Eukaryota</taxon>
        <taxon>Viridiplantae</taxon>
        <taxon>Streptophyta</taxon>
        <taxon>Embryophyta</taxon>
        <taxon>Tracheophyta</taxon>
        <taxon>Spermatophyta</taxon>
        <taxon>Magnoliopsida</taxon>
        <taxon>Ranunculales</taxon>
        <taxon>Papaveraceae</taxon>
        <taxon>Papaveroideae</taxon>
        <taxon>Papaver</taxon>
    </lineage>
</organism>
<dbReference type="Gramene" id="RZC73475">
    <property type="protein sequence ID" value="RZC73475"/>
    <property type="gene ID" value="C5167_048954"/>
</dbReference>
<evidence type="ECO:0000256" key="5">
    <source>
        <dbReference type="ARBA" id="ARBA00022692"/>
    </source>
</evidence>
<dbReference type="InterPro" id="IPR001611">
    <property type="entry name" value="Leu-rich_rpt"/>
</dbReference>
<dbReference type="Proteomes" id="UP000316621">
    <property type="component" value="Chromosome 8"/>
</dbReference>
<evidence type="ECO:0000256" key="11">
    <source>
        <dbReference type="ARBA" id="ARBA00023180"/>
    </source>
</evidence>
<reference evidence="12 13" key="1">
    <citation type="journal article" date="2018" name="Science">
        <title>The opium poppy genome and morphinan production.</title>
        <authorList>
            <person name="Guo L."/>
            <person name="Winzer T."/>
            <person name="Yang X."/>
            <person name="Li Y."/>
            <person name="Ning Z."/>
            <person name="He Z."/>
            <person name="Teodor R."/>
            <person name="Lu Y."/>
            <person name="Bowser T.A."/>
            <person name="Graham I.A."/>
            <person name="Ye K."/>
        </authorList>
    </citation>
    <scope>NUCLEOTIDE SEQUENCE [LARGE SCALE GENOMIC DNA]</scope>
    <source>
        <strain evidence="13">cv. HN1</strain>
        <tissue evidence="12">Leaves</tissue>
    </source>
</reference>